<dbReference type="SUPFAM" id="SSF48403">
    <property type="entry name" value="Ankyrin repeat"/>
    <property type="match status" value="1"/>
</dbReference>
<dbReference type="SMART" id="SM00248">
    <property type="entry name" value="ANK"/>
    <property type="match status" value="1"/>
</dbReference>
<dbReference type="InterPro" id="IPR036770">
    <property type="entry name" value="Ankyrin_rpt-contain_sf"/>
</dbReference>
<evidence type="ECO:0000256" key="1">
    <source>
        <dbReference type="PROSITE-ProRule" id="PRU00023"/>
    </source>
</evidence>
<dbReference type="PROSITE" id="PS50088">
    <property type="entry name" value="ANK_REPEAT"/>
    <property type="match status" value="1"/>
</dbReference>
<dbReference type="AlphaFoldDB" id="A0A8H5ZI01"/>
<accession>A0A8H5ZI01</accession>
<evidence type="ECO:0000313" key="3">
    <source>
        <dbReference type="EMBL" id="KAF5849550.1"/>
    </source>
</evidence>
<dbReference type="InterPro" id="IPR031348">
    <property type="entry name" value="PigL_N"/>
</dbReference>
<dbReference type="InterPro" id="IPR002110">
    <property type="entry name" value="Ankyrin_rpt"/>
</dbReference>
<evidence type="ECO:0000313" key="4">
    <source>
        <dbReference type="Proteomes" id="UP000624244"/>
    </source>
</evidence>
<feature type="repeat" description="ANK" evidence="1">
    <location>
        <begin position="451"/>
        <end position="483"/>
    </location>
</feature>
<comment type="caution">
    <text evidence="3">The sequence shown here is derived from an EMBL/GenBank/DDBJ whole genome shotgun (WGS) entry which is preliminary data.</text>
</comment>
<gene>
    <name evidence="3" type="ORF">GGP41_004983</name>
</gene>
<organism evidence="3 4">
    <name type="scientific">Cochliobolus sativus</name>
    <name type="common">Common root rot and spot blotch fungus</name>
    <name type="synonym">Bipolaris sorokiniana</name>
    <dbReference type="NCBI Taxonomy" id="45130"/>
    <lineage>
        <taxon>Eukaryota</taxon>
        <taxon>Fungi</taxon>
        <taxon>Dikarya</taxon>
        <taxon>Ascomycota</taxon>
        <taxon>Pezizomycotina</taxon>
        <taxon>Dothideomycetes</taxon>
        <taxon>Pleosporomycetidae</taxon>
        <taxon>Pleosporales</taxon>
        <taxon>Pleosporineae</taxon>
        <taxon>Pleosporaceae</taxon>
        <taxon>Bipolaris</taxon>
    </lineage>
</organism>
<sequence length="878" mass="99004">MHPTFLAELFPPLTSKDAVRYNTSNYRRLLSPLEAAIAMEGLSVAANGLAVVSIAVQLTESFIKLYKFWNSVEDAPQDIAAINEDLQYLISVFQRIQSTKGSVGECVAEGMQHCWSKVLELNTIVAGFDEGFQSSSRKRRRWAAFKVASHSKHIQKFRDSLSETKSTLTLALVHQWCASDCLPITVPHDDTNFSKSYTSTAPIYTTLFLDSQHCLDRPGSKTNLLPERPAAKRAIVSRQQTPPPTYVEQNIFHRNLVREYKTTKAIRKDFEEMISKQPMTTLNLPGLMLHAIEQIAVAKFESNSLEVFAQDGYSVDCNGMLRARTFVYSDNLRYRVSHQATGFRTAFGCLWIRKTRLHLPRKAHNKDEETKCVTSYIFYPNTWIQWLGVRSGFEAIMASAGRNWLYNCKLTVTRAVPDDALIFDLCRDGQTRAVEILLSKGLGSVVDTSPSGWKPLHFAAAGGHVNLCAMLIEAGADKSALAYEGPSSAILSPITLFVASAQDMHAEVKISMLRLFSDCIELTDAKSDGWTVHEWLKRTYALENVPISQNSITWLLRCTATEEYVQLSSNTIWCGLQHAVRTVLSHTRHGRFLDSILNLSHDEYKVAGQERIDAIGVLLAFRVCGRVLLPMVANAGSFCQMPGFDWVHDDLSHREYLQTLPVMYTAWCNMILDYTENLERYLREELEYCQQQLGITKADFLDIDSHHYRSTTCDARHKRHVCTWCADDYTHLPGALASPIRTAVAECIETNHRYGCVCNKADMLIAAARLTELPEYTGTYCFAGNDDDTPDDQFYDAESYLFPNDLLPDQHSVLADVALLLYRSHGRVWLGDYTADEVLCAPCLLHRERYTDKDGSIADFSPRPHHFDGLRLKSIANA</sequence>
<keyword evidence="1" id="KW-0040">ANK repeat</keyword>
<dbReference type="EMBL" id="WNKQ01000008">
    <property type="protein sequence ID" value="KAF5849550.1"/>
    <property type="molecule type" value="Genomic_DNA"/>
</dbReference>
<dbReference type="Pfam" id="PF17111">
    <property type="entry name" value="PigL_N"/>
    <property type="match status" value="1"/>
</dbReference>
<proteinExistence type="predicted"/>
<reference evidence="3" key="1">
    <citation type="submission" date="2019-11" db="EMBL/GenBank/DDBJ databases">
        <title>Bipolaris sorokiniana Genome sequencing.</title>
        <authorList>
            <person name="Wang H."/>
        </authorList>
    </citation>
    <scope>NUCLEOTIDE SEQUENCE</scope>
</reference>
<feature type="domain" description="Azaphilone pigments biosynthesis cluster protein L N-terminal" evidence="2">
    <location>
        <begin position="40"/>
        <end position="173"/>
    </location>
</feature>
<protein>
    <recommendedName>
        <fullName evidence="2">Azaphilone pigments biosynthesis cluster protein L N-terminal domain-containing protein</fullName>
    </recommendedName>
</protein>
<dbReference type="Pfam" id="PF12796">
    <property type="entry name" value="Ank_2"/>
    <property type="match status" value="1"/>
</dbReference>
<evidence type="ECO:0000259" key="2">
    <source>
        <dbReference type="Pfam" id="PF17111"/>
    </source>
</evidence>
<dbReference type="Proteomes" id="UP000624244">
    <property type="component" value="Unassembled WGS sequence"/>
</dbReference>
<dbReference type="PROSITE" id="PS50297">
    <property type="entry name" value="ANK_REP_REGION"/>
    <property type="match status" value="1"/>
</dbReference>
<dbReference type="Gene3D" id="1.25.40.20">
    <property type="entry name" value="Ankyrin repeat-containing domain"/>
    <property type="match status" value="1"/>
</dbReference>
<name>A0A8H5ZI01_COCSA</name>